<dbReference type="SUPFAM" id="SSF46785">
    <property type="entry name" value="Winged helix' DNA-binding domain"/>
    <property type="match status" value="1"/>
</dbReference>
<protein>
    <submittedName>
        <fullName evidence="2">MarR family transcriptional regulator</fullName>
    </submittedName>
</protein>
<accession>A0A9X1M300</accession>
<sequence length="153" mass="16862">MTAQELSRTKALHEVEENLRLLTETVRSRMRDAAKGIDPSLPLFGLKLLQLLKREGPLHSGAAADLLMVDKSVISRQSRQLEELGLIDVQTDPRDGRARVLVLAPAAEERVGAVQTGIMLDSHILDSWSAEELHQFAGYLSRLRSPESLADAS</sequence>
<feature type="domain" description="HTH marR-type" evidence="1">
    <location>
        <begin position="12"/>
        <end position="145"/>
    </location>
</feature>
<dbReference type="AlphaFoldDB" id="A0A9X1M300"/>
<evidence type="ECO:0000313" key="3">
    <source>
        <dbReference type="Proteomes" id="UP001139264"/>
    </source>
</evidence>
<name>A0A9X1M300_9MICC</name>
<dbReference type="InterPro" id="IPR000835">
    <property type="entry name" value="HTH_MarR-typ"/>
</dbReference>
<dbReference type="Gene3D" id="1.10.10.10">
    <property type="entry name" value="Winged helix-like DNA-binding domain superfamily/Winged helix DNA-binding domain"/>
    <property type="match status" value="1"/>
</dbReference>
<dbReference type="InterPro" id="IPR036390">
    <property type="entry name" value="WH_DNA-bd_sf"/>
</dbReference>
<dbReference type="GO" id="GO:0006950">
    <property type="term" value="P:response to stress"/>
    <property type="evidence" value="ECO:0007669"/>
    <property type="project" value="TreeGrafter"/>
</dbReference>
<dbReference type="SMART" id="SM00347">
    <property type="entry name" value="HTH_MARR"/>
    <property type="match status" value="1"/>
</dbReference>
<dbReference type="Pfam" id="PF01047">
    <property type="entry name" value="MarR"/>
    <property type="match status" value="1"/>
</dbReference>
<reference evidence="2" key="1">
    <citation type="submission" date="2021-10" db="EMBL/GenBank/DDBJ databases">
        <title>Novel species in genus Arthrobacter.</title>
        <authorList>
            <person name="Liu Y."/>
        </authorList>
    </citation>
    <scope>NUCLEOTIDE SEQUENCE</scope>
    <source>
        <strain evidence="2">Zg-Y809</strain>
    </source>
</reference>
<dbReference type="PANTHER" id="PTHR33164">
    <property type="entry name" value="TRANSCRIPTIONAL REGULATOR, MARR FAMILY"/>
    <property type="match status" value="1"/>
</dbReference>
<dbReference type="PANTHER" id="PTHR33164:SF57">
    <property type="entry name" value="MARR-FAMILY TRANSCRIPTIONAL REGULATOR"/>
    <property type="match status" value="1"/>
</dbReference>
<comment type="caution">
    <text evidence="2">The sequence shown here is derived from an EMBL/GenBank/DDBJ whole genome shotgun (WGS) entry which is preliminary data.</text>
</comment>
<dbReference type="PROSITE" id="PS50995">
    <property type="entry name" value="HTH_MARR_2"/>
    <property type="match status" value="1"/>
</dbReference>
<proteinExistence type="predicted"/>
<organism evidence="2 3">
    <name type="scientific">Arthrobacter gengyunqii</name>
    <dbReference type="NCBI Taxonomy" id="2886940"/>
    <lineage>
        <taxon>Bacteria</taxon>
        <taxon>Bacillati</taxon>
        <taxon>Actinomycetota</taxon>
        <taxon>Actinomycetes</taxon>
        <taxon>Micrococcales</taxon>
        <taxon>Micrococcaceae</taxon>
        <taxon>Arthrobacter</taxon>
    </lineage>
</organism>
<dbReference type="InterPro" id="IPR039422">
    <property type="entry name" value="MarR/SlyA-like"/>
</dbReference>
<dbReference type="RefSeq" id="WP_227908703.1">
    <property type="nucleotide sequence ID" value="NZ_CP095461.1"/>
</dbReference>
<dbReference type="Proteomes" id="UP001139264">
    <property type="component" value="Unassembled WGS sequence"/>
</dbReference>
<evidence type="ECO:0000313" key="2">
    <source>
        <dbReference type="EMBL" id="MCC3270423.1"/>
    </source>
</evidence>
<gene>
    <name evidence="2" type="ORF">LJ751_13850</name>
</gene>
<dbReference type="InterPro" id="IPR036388">
    <property type="entry name" value="WH-like_DNA-bd_sf"/>
</dbReference>
<dbReference type="EMBL" id="JAJFZP010000011">
    <property type="protein sequence ID" value="MCC3270423.1"/>
    <property type="molecule type" value="Genomic_DNA"/>
</dbReference>
<dbReference type="GO" id="GO:0003700">
    <property type="term" value="F:DNA-binding transcription factor activity"/>
    <property type="evidence" value="ECO:0007669"/>
    <property type="project" value="InterPro"/>
</dbReference>
<evidence type="ECO:0000259" key="1">
    <source>
        <dbReference type="PROSITE" id="PS50995"/>
    </source>
</evidence>